<keyword evidence="2" id="KW-0238">DNA-binding</keyword>
<dbReference type="InterPro" id="IPR010982">
    <property type="entry name" value="Lambda_DNA-bd_dom_sf"/>
</dbReference>
<dbReference type="InterPro" id="IPR001387">
    <property type="entry name" value="Cro/C1-type_HTH"/>
</dbReference>
<comment type="caution">
    <text evidence="5">The sequence shown here is derived from an EMBL/GenBank/DDBJ whole genome shotgun (WGS) entry which is preliminary data.</text>
</comment>
<gene>
    <name evidence="5" type="ORF">LYSBPC_29230</name>
</gene>
<proteinExistence type="predicted"/>
<name>A0ABQ5NNX7_9BACI</name>
<feature type="domain" description="HTH cro/C1-type" evidence="4">
    <location>
        <begin position="12"/>
        <end position="66"/>
    </location>
</feature>
<dbReference type="PROSITE" id="PS50943">
    <property type="entry name" value="HTH_CROC1"/>
    <property type="match status" value="1"/>
</dbReference>
<dbReference type="InterPro" id="IPR050807">
    <property type="entry name" value="TransReg_Diox_bact_type"/>
</dbReference>
<keyword evidence="3" id="KW-0804">Transcription</keyword>
<evidence type="ECO:0000259" key="4">
    <source>
        <dbReference type="PROSITE" id="PS50943"/>
    </source>
</evidence>
<organism evidence="5 6">
    <name type="scientific">Lysinibacillus piscis</name>
    <dbReference type="NCBI Taxonomy" id="2518931"/>
    <lineage>
        <taxon>Bacteria</taxon>
        <taxon>Bacillati</taxon>
        <taxon>Bacillota</taxon>
        <taxon>Bacilli</taxon>
        <taxon>Bacillales</taxon>
        <taxon>Bacillaceae</taxon>
        <taxon>Lysinibacillus</taxon>
    </lineage>
</organism>
<dbReference type="SMART" id="SM00530">
    <property type="entry name" value="HTH_XRE"/>
    <property type="match status" value="1"/>
</dbReference>
<dbReference type="PANTHER" id="PTHR46797:SF23">
    <property type="entry name" value="HTH-TYPE TRANSCRIPTIONAL REGULATOR SUTR"/>
    <property type="match status" value="1"/>
</dbReference>
<dbReference type="RefSeq" id="WP_264989669.1">
    <property type="nucleotide sequence ID" value="NZ_BRZA01000004.1"/>
</dbReference>
<dbReference type="Proteomes" id="UP001065593">
    <property type="component" value="Unassembled WGS sequence"/>
</dbReference>
<keyword evidence="6" id="KW-1185">Reference proteome</keyword>
<sequence length="127" mass="14850">MDELLLLLGEKIRTVREARGLSQEELAEMANINRSRISNIETGKINITINTLVSILNALEIHYADLFNFNEQIKTSDIKEKKYLLEIQYLLLKDRSLEEINYIVESTKLFIQTIDTKNKHIKNSQER</sequence>
<evidence type="ECO:0000256" key="3">
    <source>
        <dbReference type="ARBA" id="ARBA00023163"/>
    </source>
</evidence>
<evidence type="ECO:0000313" key="6">
    <source>
        <dbReference type="Proteomes" id="UP001065593"/>
    </source>
</evidence>
<evidence type="ECO:0000256" key="2">
    <source>
        <dbReference type="ARBA" id="ARBA00023125"/>
    </source>
</evidence>
<reference evidence="5" key="1">
    <citation type="submission" date="2022-08" db="EMBL/GenBank/DDBJ databases">
        <title>Draft genome sequence of Lysinibacillus sp. strain KH24.</title>
        <authorList>
            <person name="Kanbe H."/>
            <person name="Itoh H."/>
        </authorList>
    </citation>
    <scope>NUCLEOTIDE SEQUENCE</scope>
    <source>
        <strain evidence="5">KH24</strain>
    </source>
</reference>
<dbReference type="Gene3D" id="1.10.260.40">
    <property type="entry name" value="lambda repressor-like DNA-binding domains"/>
    <property type="match status" value="1"/>
</dbReference>
<keyword evidence="1" id="KW-0805">Transcription regulation</keyword>
<protein>
    <submittedName>
        <fullName evidence="5">Transcriptional regulator</fullName>
    </submittedName>
</protein>
<dbReference type="CDD" id="cd00093">
    <property type="entry name" value="HTH_XRE"/>
    <property type="match status" value="1"/>
</dbReference>
<evidence type="ECO:0000256" key="1">
    <source>
        <dbReference type="ARBA" id="ARBA00023015"/>
    </source>
</evidence>
<dbReference type="EMBL" id="BRZA01000004">
    <property type="protein sequence ID" value="GLC89796.1"/>
    <property type="molecule type" value="Genomic_DNA"/>
</dbReference>
<evidence type="ECO:0000313" key="5">
    <source>
        <dbReference type="EMBL" id="GLC89796.1"/>
    </source>
</evidence>
<dbReference type="SUPFAM" id="SSF47413">
    <property type="entry name" value="lambda repressor-like DNA-binding domains"/>
    <property type="match status" value="1"/>
</dbReference>
<dbReference type="PANTHER" id="PTHR46797">
    <property type="entry name" value="HTH-TYPE TRANSCRIPTIONAL REGULATOR"/>
    <property type="match status" value="1"/>
</dbReference>
<accession>A0ABQ5NNX7</accession>
<dbReference type="Pfam" id="PF01381">
    <property type="entry name" value="HTH_3"/>
    <property type="match status" value="1"/>
</dbReference>